<name>A0AAN6LR56_9PLEO</name>
<evidence type="ECO:0000313" key="7">
    <source>
        <dbReference type="Proteomes" id="UP001280581"/>
    </source>
</evidence>
<evidence type="ECO:0000256" key="5">
    <source>
        <dbReference type="SAM" id="Phobius"/>
    </source>
</evidence>
<evidence type="ECO:0000313" key="6">
    <source>
        <dbReference type="EMBL" id="KAK3202304.1"/>
    </source>
</evidence>
<evidence type="ECO:0000256" key="2">
    <source>
        <dbReference type="ARBA" id="ARBA00022692"/>
    </source>
</evidence>
<evidence type="ECO:0000256" key="1">
    <source>
        <dbReference type="ARBA" id="ARBA00004141"/>
    </source>
</evidence>
<organism evidence="6 7">
    <name type="scientific">Pseudopithomyces chartarum</name>
    <dbReference type="NCBI Taxonomy" id="1892770"/>
    <lineage>
        <taxon>Eukaryota</taxon>
        <taxon>Fungi</taxon>
        <taxon>Dikarya</taxon>
        <taxon>Ascomycota</taxon>
        <taxon>Pezizomycotina</taxon>
        <taxon>Dothideomycetes</taxon>
        <taxon>Pleosporomycetidae</taxon>
        <taxon>Pleosporales</taxon>
        <taxon>Massarineae</taxon>
        <taxon>Didymosphaeriaceae</taxon>
        <taxon>Pseudopithomyces</taxon>
    </lineage>
</organism>
<dbReference type="Proteomes" id="UP001280581">
    <property type="component" value="Unassembled WGS sequence"/>
</dbReference>
<accession>A0AAN6LR56</accession>
<dbReference type="AlphaFoldDB" id="A0AAN6LR56"/>
<feature type="transmembrane region" description="Helical" evidence="5">
    <location>
        <begin position="262"/>
        <end position="283"/>
    </location>
</feature>
<dbReference type="InterPro" id="IPR045863">
    <property type="entry name" value="CorA_TM1_TM2"/>
</dbReference>
<feature type="transmembrane region" description="Helical" evidence="5">
    <location>
        <begin position="20"/>
        <end position="39"/>
    </location>
</feature>
<keyword evidence="2 5" id="KW-0812">Transmembrane</keyword>
<dbReference type="EMBL" id="WVTA01000014">
    <property type="protein sequence ID" value="KAK3202304.1"/>
    <property type="molecule type" value="Genomic_DNA"/>
</dbReference>
<dbReference type="GO" id="GO:0046873">
    <property type="term" value="F:metal ion transmembrane transporter activity"/>
    <property type="evidence" value="ECO:0007669"/>
    <property type="project" value="InterPro"/>
</dbReference>
<comment type="subcellular location">
    <subcellularLocation>
        <location evidence="1">Membrane</location>
        <topology evidence="1">Multi-pass membrane protein</topology>
    </subcellularLocation>
</comment>
<reference evidence="6 7" key="1">
    <citation type="submission" date="2021-02" db="EMBL/GenBank/DDBJ databases">
        <title>Genome assembly of Pseudopithomyces chartarum.</title>
        <authorList>
            <person name="Jauregui R."/>
            <person name="Singh J."/>
            <person name="Voisey C."/>
        </authorList>
    </citation>
    <scope>NUCLEOTIDE SEQUENCE [LARGE SCALE GENOMIC DNA]</scope>
    <source>
        <strain evidence="6 7">AGR01</strain>
    </source>
</reference>
<evidence type="ECO:0000256" key="4">
    <source>
        <dbReference type="ARBA" id="ARBA00023136"/>
    </source>
</evidence>
<gene>
    <name evidence="6" type="ORF">GRF29_161g760848</name>
</gene>
<dbReference type="Gene3D" id="1.20.58.340">
    <property type="entry name" value="Magnesium transport protein CorA, transmembrane region"/>
    <property type="match status" value="1"/>
</dbReference>
<dbReference type="GO" id="GO:0016020">
    <property type="term" value="C:membrane"/>
    <property type="evidence" value="ECO:0007669"/>
    <property type="project" value="UniProtKB-SubCell"/>
</dbReference>
<keyword evidence="7" id="KW-1185">Reference proteome</keyword>
<sequence>MLRVPRLNRLINLIVRIELITFTTIVLLTSVNSTIVASLRTRCIRQSSLLTRHPLHILTFILEHRMREFEEDIEYLWHKVETLDLKTGIEPGWRGVHGREKVKHEEDFTQLLRELHEVGTEIRLMHKVTQFGESLGTSFRKLIKRIEELRDEVGAGNSKKRVIAELEDQLAYVESRVKMTAEKFEACKERVQAQINVTYSLIAQNSEKIPGSEQNIRIARLTAQDSQTMKTITVLTLTFLPSTMLASLWDAGIFTLPQDKSWKVYVGTSCALTVVVFALWLLYSWTKRGDGTTGAVEQEKKQVQGV</sequence>
<keyword evidence="4 5" id="KW-0472">Membrane</keyword>
<keyword evidence="3 5" id="KW-1133">Transmembrane helix</keyword>
<comment type="caution">
    <text evidence="6">The sequence shown here is derived from an EMBL/GenBank/DDBJ whole genome shotgun (WGS) entry which is preliminary data.</text>
</comment>
<proteinExistence type="predicted"/>
<evidence type="ECO:0000256" key="3">
    <source>
        <dbReference type="ARBA" id="ARBA00022989"/>
    </source>
</evidence>
<dbReference type="SUPFAM" id="SSF144083">
    <property type="entry name" value="Magnesium transport protein CorA, transmembrane region"/>
    <property type="match status" value="1"/>
</dbReference>
<feature type="transmembrane region" description="Helical" evidence="5">
    <location>
        <begin position="234"/>
        <end position="256"/>
    </location>
</feature>
<protein>
    <submittedName>
        <fullName evidence="6">Uncharacterized protein</fullName>
    </submittedName>
</protein>